<dbReference type="InterPro" id="IPR029058">
    <property type="entry name" value="AB_hydrolase_fold"/>
</dbReference>
<dbReference type="GO" id="GO:0004806">
    <property type="term" value="F:triacylglycerol lipase activity"/>
    <property type="evidence" value="ECO:0007669"/>
    <property type="project" value="TreeGrafter"/>
</dbReference>
<evidence type="ECO:0000313" key="2">
    <source>
        <dbReference type="EMBL" id="VAV95442.1"/>
    </source>
</evidence>
<dbReference type="InterPro" id="IPR000073">
    <property type="entry name" value="AB_hydrolase_1"/>
</dbReference>
<dbReference type="EMBL" id="UOED01000100">
    <property type="protein sequence ID" value="VAV95442.1"/>
    <property type="molecule type" value="Genomic_DNA"/>
</dbReference>
<dbReference type="PANTHER" id="PTHR43433:SF5">
    <property type="entry name" value="AB HYDROLASE-1 DOMAIN-CONTAINING PROTEIN"/>
    <property type="match status" value="1"/>
</dbReference>
<dbReference type="AlphaFoldDB" id="A0A3B0RVF3"/>
<evidence type="ECO:0000259" key="1">
    <source>
        <dbReference type="Pfam" id="PF00561"/>
    </source>
</evidence>
<accession>A0A3B0RVF3</accession>
<organism evidence="2">
    <name type="scientific">hydrothermal vent metagenome</name>
    <dbReference type="NCBI Taxonomy" id="652676"/>
    <lineage>
        <taxon>unclassified sequences</taxon>
        <taxon>metagenomes</taxon>
        <taxon>ecological metagenomes</taxon>
    </lineage>
</organism>
<dbReference type="InterPro" id="IPR050471">
    <property type="entry name" value="AB_hydrolase"/>
</dbReference>
<dbReference type="PANTHER" id="PTHR43433">
    <property type="entry name" value="HYDROLASE, ALPHA/BETA FOLD FAMILY PROTEIN"/>
    <property type="match status" value="1"/>
</dbReference>
<dbReference type="GO" id="GO:0046503">
    <property type="term" value="P:glycerolipid catabolic process"/>
    <property type="evidence" value="ECO:0007669"/>
    <property type="project" value="TreeGrafter"/>
</dbReference>
<protein>
    <recommendedName>
        <fullName evidence="1">AB hydrolase-1 domain-containing protein</fullName>
    </recommendedName>
</protein>
<dbReference type="Gene3D" id="3.40.50.1820">
    <property type="entry name" value="alpha/beta hydrolase"/>
    <property type="match status" value="1"/>
</dbReference>
<name>A0A3B0RVF3_9ZZZZ</name>
<dbReference type="PRINTS" id="PR00111">
    <property type="entry name" value="ABHYDROLASE"/>
</dbReference>
<feature type="domain" description="AB hydrolase-1" evidence="1">
    <location>
        <begin position="56"/>
        <end position="165"/>
    </location>
</feature>
<sequence>MFVPQVFKILAIIFVGMVSVSFADDEGVPYGNNPQAGHYAQINGIKIYYEIYGKGKPLVLIHGNGDSIAGMAAQIAHFSAKYKVIVADSRGHGKSGLGTDHLNYLQMLEDWNGLLDHLKVKQALLFGWSDGGILGLLMAIKHPGKISRLAIMGANLRPDDTAVQPWAKPMLAEAVRQVDAMIAKKDTSENWDIQRQLLDLVMTQPNIAVKDLHKIKIPVLVMAGDRDVIREEHTIEIFQNIKQAHLAILPGHTHFAPATDPEMFNSLLDDFFEKPFTMPTTREIMESFF</sequence>
<dbReference type="SUPFAM" id="SSF53474">
    <property type="entry name" value="alpha/beta-Hydrolases"/>
    <property type="match status" value="1"/>
</dbReference>
<reference evidence="2" key="1">
    <citation type="submission" date="2018-06" db="EMBL/GenBank/DDBJ databases">
        <authorList>
            <person name="Zhirakovskaya E."/>
        </authorList>
    </citation>
    <scope>NUCLEOTIDE SEQUENCE</scope>
</reference>
<proteinExistence type="predicted"/>
<gene>
    <name evidence="2" type="ORF">MNBD_ALPHA02-1190</name>
</gene>
<dbReference type="Pfam" id="PF00561">
    <property type="entry name" value="Abhydrolase_1"/>
    <property type="match status" value="1"/>
</dbReference>